<evidence type="ECO:0008006" key="6">
    <source>
        <dbReference type="Google" id="ProtNLM"/>
    </source>
</evidence>
<feature type="domain" description="GH3 middle" evidence="3">
    <location>
        <begin position="412"/>
        <end position="496"/>
    </location>
</feature>
<dbReference type="InterPro" id="IPR055378">
    <property type="entry name" value="GH3_C"/>
</dbReference>
<reference evidence="5" key="1">
    <citation type="submission" date="2019-03" db="EMBL/GenBank/DDBJ databases">
        <authorList>
            <person name="Mank J."/>
            <person name="Almeida P."/>
        </authorList>
    </citation>
    <scope>NUCLEOTIDE SEQUENCE</scope>
    <source>
        <strain evidence="5">78183</strain>
    </source>
</reference>
<evidence type="ECO:0000259" key="3">
    <source>
        <dbReference type="Pfam" id="PF23571"/>
    </source>
</evidence>
<dbReference type="EMBL" id="CAADRP010000935">
    <property type="protein sequence ID" value="VFU33748.1"/>
    <property type="molecule type" value="Genomic_DNA"/>
</dbReference>
<gene>
    <name evidence="5" type="ORF">SVIM_LOCUS157131</name>
</gene>
<evidence type="ECO:0000313" key="5">
    <source>
        <dbReference type="EMBL" id="VFU33748.1"/>
    </source>
</evidence>
<evidence type="ECO:0000256" key="2">
    <source>
        <dbReference type="ARBA" id="ARBA00022598"/>
    </source>
</evidence>
<dbReference type="Pfam" id="PF23571">
    <property type="entry name" value="GH3_M"/>
    <property type="match status" value="1"/>
</dbReference>
<feature type="domain" description="GH3 C-terminal" evidence="4">
    <location>
        <begin position="512"/>
        <end position="628"/>
    </location>
</feature>
<evidence type="ECO:0000256" key="1">
    <source>
        <dbReference type="ARBA" id="ARBA00008068"/>
    </source>
</evidence>
<dbReference type="Pfam" id="PF03321">
    <property type="entry name" value="GH3"/>
    <property type="match status" value="2"/>
</dbReference>
<accession>A0A6N2KYP8</accession>
<dbReference type="AlphaFoldDB" id="A0A6N2KYP8"/>
<organism evidence="5">
    <name type="scientific">Salix viminalis</name>
    <name type="common">Common osier</name>
    <name type="synonym">Basket willow</name>
    <dbReference type="NCBI Taxonomy" id="40686"/>
    <lineage>
        <taxon>Eukaryota</taxon>
        <taxon>Viridiplantae</taxon>
        <taxon>Streptophyta</taxon>
        <taxon>Embryophyta</taxon>
        <taxon>Tracheophyta</taxon>
        <taxon>Spermatophyta</taxon>
        <taxon>Magnoliopsida</taxon>
        <taxon>eudicotyledons</taxon>
        <taxon>Gunneridae</taxon>
        <taxon>Pentapetalae</taxon>
        <taxon>rosids</taxon>
        <taxon>fabids</taxon>
        <taxon>Malpighiales</taxon>
        <taxon>Salicaceae</taxon>
        <taxon>Saliceae</taxon>
        <taxon>Salix</taxon>
    </lineage>
</organism>
<protein>
    <recommendedName>
        <fullName evidence="6">GH3 auxin-responsive promoter</fullName>
    </recommendedName>
</protein>
<sequence>METKNSNGSRSYEQDIIGWFEDISENAGQVQTETLRRILELNWGVEYLDKWFGDIDVRDMDSSSLESLYTSFVPLASHADLEPYISRIADGDTAPLLTQKPIKLLSLSFRILGQHQCCSVSLSFQTSCGKWNQNVYRIPMSNGLHLAYFNISWDTLSSGTTEGRQKYVPFTDHSARTTLQIFSLAAAYRSRVYPTREGGRILEFIYSSKQFKTKGGLTVGTATTHYYASEEFKIKQEKTKCFTCSPPEVISGGDYKQSTYCHLLLGLYFCDQVEFITSTFAYSIVQAFREFEGVWREICDDIRQGTLGERITSPKMRKAVLAIIAPNPSLASRIEESCTALETLNWLGLIAKLWPSAKYVYSIMTGSMQPYSNKLRYYAGGLALVSADYGSTESWIGANVDPHLPPEDVTFAVIPTFSYFEFMPLYRENRDCSSAIDDFIDDFIEDEPVPLSKVKVGQEYEIVLTTFTGLYRCRLGDVVEVAGFHRGTPKLNFICRRKLILTINIDKNTEKDLQLVVEKGLQVLTSKGGAELVDFTSHAEVENHQGHYIIYWEIKGEAEDGILGECCNEMDSSFADHGYVVSRKTSSIGPLELCVVKIGTFKKILDYFIGNGSALSQFKTPRCTSNQEILKILNGSTIKRFFSTAYGY</sequence>
<dbReference type="PANTHER" id="PTHR31901">
    <property type="entry name" value="GH3 DOMAIN-CONTAINING PROTEIN"/>
    <property type="match status" value="1"/>
</dbReference>
<keyword evidence="2" id="KW-0436">Ligase</keyword>
<dbReference type="InterPro" id="IPR055377">
    <property type="entry name" value="GH3_M"/>
</dbReference>
<dbReference type="PANTHER" id="PTHR31901:SF48">
    <property type="entry name" value="INDOLE-3-ACETIC ACID-AMIDO SYNTHETASE GH3.10"/>
    <property type="match status" value="1"/>
</dbReference>
<dbReference type="GO" id="GO:0005737">
    <property type="term" value="C:cytoplasm"/>
    <property type="evidence" value="ECO:0007669"/>
    <property type="project" value="TreeGrafter"/>
</dbReference>
<dbReference type="InterPro" id="IPR004993">
    <property type="entry name" value="GH3"/>
</dbReference>
<dbReference type="GO" id="GO:0016881">
    <property type="term" value="F:acid-amino acid ligase activity"/>
    <property type="evidence" value="ECO:0007669"/>
    <property type="project" value="TreeGrafter"/>
</dbReference>
<name>A0A6N2KYP8_SALVM</name>
<dbReference type="Pfam" id="PF23572">
    <property type="entry name" value="GH3_C"/>
    <property type="match status" value="1"/>
</dbReference>
<evidence type="ECO:0000259" key="4">
    <source>
        <dbReference type="Pfam" id="PF23572"/>
    </source>
</evidence>
<proteinExistence type="inferred from homology"/>
<comment type="similarity">
    <text evidence="1">Belongs to the IAA-amido conjugating enzyme family.</text>
</comment>